<feature type="compositionally biased region" description="Polar residues" evidence="11">
    <location>
        <begin position="524"/>
        <end position="541"/>
    </location>
</feature>
<gene>
    <name evidence="14" type="ORF">KP79_PYT23955</name>
</gene>
<protein>
    <submittedName>
        <fullName evidence="14">Potassium channel subfamily T member 2</fullName>
    </submittedName>
</protein>
<feature type="domain" description="Calcium-activated potassium channel BK alpha subunit" evidence="12">
    <location>
        <begin position="2"/>
        <end position="65"/>
    </location>
</feature>
<dbReference type="OrthoDB" id="257992at2759"/>
<evidence type="ECO:0000256" key="1">
    <source>
        <dbReference type="ARBA" id="ARBA00004141"/>
    </source>
</evidence>
<comment type="subcellular location">
    <subcellularLocation>
        <location evidence="1">Membrane</location>
        <topology evidence="1">Multi-pass membrane protein</topology>
    </subcellularLocation>
</comment>
<keyword evidence="7" id="KW-1133">Transmembrane helix</keyword>
<evidence type="ECO:0000256" key="8">
    <source>
        <dbReference type="ARBA" id="ARBA00023065"/>
    </source>
</evidence>
<evidence type="ECO:0000256" key="10">
    <source>
        <dbReference type="ARBA" id="ARBA00023303"/>
    </source>
</evidence>
<dbReference type="AlphaFoldDB" id="A0A210QKE1"/>
<accession>A0A210QKE1</accession>
<evidence type="ECO:0000256" key="5">
    <source>
        <dbReference type="ARBA" id="ARBA00022826"/>
    </source>
</evidence>
<dbReference type="Gene3D" id="3.40.50.720">
    <property type="entry name" value="NAD(P)-binding Rossmann-like Domain"/>
    <property type="match status" value="1"/>
</dbReference>
<sequence length="727" mass="81957">MHTSTGYEGSLATETWQQIYGQHSGNEIYHIQLGKSTFFSQYEGKKFTEASADAHKRYGVTLLGILDVENVTGEPRLQLNPGMHCYLKKTDFCFYMSITKEEYSKIKTQDDSKEKTKTEREKKYAMMASELQRFIEAHGDDEESDGEESVFNTLSSQAGLELKKQLLLDVPGEPTPDNINLLSHNADVTDASANIKLQQMMDDIGQNEVITGSPPVTLYAGTKNTRCYLVKKERPLCCLRWGEDCEHCNFKNANEQRWQGRLIILSTERPHSGIYNFIVPLRSQFINIVSLSPIILLLEMEPDSLFLETIAMFPMVYWMKGSLNVDDLLMAGIQKSSHLVVTNRECKDAVETENVLVDSETIVAVQTVYKLFPNANIITELDKASNMRFMQFQAHDHYAQKISKLEKKLKEHMRTTLTHIFRLPFAAGRVFSGSMLDTLLYQTFVKGYLIKFVRLLLGIDAEMNSGHLSSIKVKRPVLAKYRTYGDLYQGLCSMTGEVPVAIYRTEKRKLVDDQEDDNPENNNKSAEQKGQTRRTSTTKKMSLNIKQFYEKSEKDDVSDLVRNRMKSLEMDTLSFSEHDETDTPVSYVILNPHPQRKLRKGDLVYVIQPSSMFAIPSKVYKSKGRRRAMSYKTSSTVELTKHAQYRSRSHSVDDGISCATALGSELVGNLRDSLGDGQGRESAPILGIGQGNENVSAVPQIVVTKAKTGKLIIGNGLSDVAPPVTLK</sequence>
<dbReference type="STRING" id="6573.A0A210QKE1"/>
<dbReference type="FunFam" id="3.40.50.720:FF:000034">
    <property type="entry name" value="Potassium channel subfamily T member 1"/>
    <property type="match status" value="1"/>
</dbReference>
<keyword evidence="2" id="KW-0813">Transport</keyword>
<keyword evidence="9" id="KW-0472">Membrane</keyword>
<evidence type="ECO:0000256" key="7">
    <source>
        <dbReference type="ARBA" id="ARBA00022989"/>
    </source>
</evidence>
<dbReference type="Proteomes" id="UP000242188">
    <property type="component" value="Unassembled WGS sequence"/>
</dbReference>
<dbReference type="PANTHER" id="PTHR10027:SF10">
    <property type="entry name" value="SLOWPOKE 2, ISOFORM D"/>
    <property type="match status" value="1"/>
</dbReference>
<keyword evidence="4" id="KW-0812">Transmembrane</keyword>
<evidence type="ECO:0000256" key="4">
    <source>
        <dbReference type="ARBA" id="ARBA00022692"/>
    </source>
</evidence>
<keyword evidence="15" id="KW-1185">Reference proteome</keyword>
<dbReference type="GO" id="GO:0015271">
    <property type="term" value="F:outward rectifier potassium channel activity"/>
    <property type="evidence" value="ECO:0007669"/>
    <property type="project" value="TreeGrafter"/>
</dbReference>
<organism evidence="14 15">
    <name type="scientific">Mizuhopecten yessoensis</name>
    <name type="common">Japanese scallop</name>
    <name type="synonym">Patinopecten yessoensis</name>
    <dbReference type="NCBI Taxonomy" id="6573"/>
    <lineage>
        <taxon>Eukaryota</taxon>
        <taxon>Metazoa</taxon>
        <taxon>Spiralia</taxon>
        <taxon>Lophotrochozoa</taxon>
        <taxon>Mollusca</taxon>
        <taxon>Bivalvia</taxon>
        <taxon>Autobranchia</taxon>
        <taxon>Pteriomorphia</taxon>
        <taxon>Pectinida</taxon>
        <taxon>Pectinoidea</taxon>
        <taxon>Pectinidae</taxon>
        <taxon>Mizuhopecten</taxon>
    </lineage>
</organism>
<proteinExistence type="predicted"/>
<evidence type="ECO:0000259" key="12">
    <source>
        <dbReference type="Pfam" id="PF03493"/>
    </source>
</evidence>
<evidence type="ECO:0000313" key="15">
    <source>
        <dbReference type="Proteomes" id="UP000242188"/>
    </source>
</evidence>
<evidence type="ECO:0000256" key="9">
    <source>
        <dbReference type="ARBA" id="ARBA00023136"/>
    </source>
</evidence>
<comment type="caution">
    <text evidence="14">The sequence shown here is derived from an EMBL/GenBank/DDBJ whole genome shotgun (WGS) entry which is preliminary data.</text>
</comment>
<dbReference type="InterPro" id="IPR003929">
    <property type="entry name" value="K_chnl_BK_asu"/>
</dbReference>
<keyword evidence="8" id="KW-0406">Ion transport</keyword>
<feature type="domain" description="RCK N-terminal" evidence="13">
    <location>
        <begin position="263"/>
        <end position="379"/>
    </location>
</feature>
<feature type="region of interest" description="Disordered" evidence="11">
    <location>
        <begin position="511"/>
        <end position="541"/>
    </location>
</feature>
<dbReference type="GO" id="GO:0005228">
    <property type="term" value="F:intracellular sodium-activated potassium channel activity"/>
    <property type="evidence" value="ECO:0007669"/>
    <property type="project" value="TreeGrafter"/>
</dbReference>
<dbReference type="Pfam" id="PF03493">
    <property type="entry name" value="BK_channel_a"/>
    <property type="match status" value="1"/>
</dbReference>
<evidence type="ECO:0000256" key="3">
    <source>
        <dbReference type="ARBA" id="ARBA00022538"/>
    </source>
</evidence>
<evidence type="ECO:0000313" key="14">
    <source>
        <dbReference type="EMBL" id="OWF49166.1"/>
    </source>
</evidence>
<keyword evidence="3" id="KW-0633">Potassium transport</keyword>
<dbReference type="InterPro" id="IPR047871">
    <property type="entry name" value="K_chnl_Slo-like"/>
</dbReference>
<keyword evidence="5" id="KW-0631">Potassium channel</keyword>
<evidence type="ECO:0000259" key="13">
    <source>
        <dbReference type="Pfam" id="PF22614"/>
    </source>
</evidence>
<evidence type="ECO:0000256" key="2">
    <source>
        <dbReference type="ARBA" id="ARBA00022448"/>
    </source>
</evidence>
<dbReference type="InterPro" id="IPR003148">
    <property type="entry name" value="RCK_N"/>
</dbReference>
<evidence type="ECO:0000256" key="11">
    <source>
        <dbReference type="SAM" id="MobiDB-lite"/>
    </source>
</evidence>
<reference evidence="14 15" key="1">
    <citation type="journal article" date="2017" name="Nat. Ecol. Evol.">
        <title>Scallop genome provides insights into evolution of bilaterian karyotype and development.</title>
        <authorList>
            <person name="Wang S."/>
            <person name="Zhang J."/>
            <person name="Jiao W."/>
            <person name="Li J."/>
            <person name="Xun X."/>
            <person name="Sun Y."/>
            <person name="Guo X."/>
            <person name="Huan P."/>
            <person name="Dong B."/>
            <person name="Zhang L."/>
            <person name="Hu X."/>
            <person name="Sun X."/>
            <person name="Wang J."/>
            <person name="Zhao C."/>
            <person name="Wang Y."/>
            <person name="Wang D."/>
            <person name="Huang X."/>
            <person name="Wang R."/>
            <person name="Lv J."/>
            <person name="Li Y."/>
            <person name="Zhang Z."/>
            <person name="Liu B."/>
            <person name="Lu W."/>
            <person name="Hui Y."/>
            <person name="Liang J."/>
            <person name="Zhou Z."/>
            <person name="Hou R."/>
            <person name="Li X."/>
            <person name="Liu Y."/>
            <person name="Li H."/>
            <person name="Ning X."/>
            <person name="Lin Y."/>
            <person name="Zhao L."/>
            <person name="Xing Q."/>
            <person name="Dou J."/>
            <person name="Li Y."/>
            <person name="Mao J."/>
            <person name="Guo H."/>
            <person name="Dou H."/>
            <person name="Li T."/>
            <person name="Mu C."/>
            <person name="Jiang W."/>
            <person name="Fu Q."/>
            <person name="Fu X."/>
            <person name="Miao Y."/>
            <person name="Liu J."/>
            <person name="Yu Q."/>
            <person name="Li R."/>
            <person name="Liao H."/>
            <person name="Li X."/>
            <person name="Kong Y."/>
            <person name="Jiang Z."/>
            <person name="Chourrout D."/>
            <person name="Li R."/>
            <person name="Bao Z."/>
        </authorList>
    </citation>
    <scope>NUCLEOTIDE SEQUENCE [LARGE SCALE GENOMIC DNA]</scope>
    <source>
        <strain evidence="14 15">PY_sf001</strain>
    </source>
</reference>
<dbReference type="Pfam" id="PF22614">
    <property type="entry name" value="Slo-like_RCK"/>
    <property type="match status" value="1"/>
</dbReference>
<keyword evidence="10 14" id="KW-0407">Ion channel</keyword>
<keyword evidence="6" id="KW-0630">Potassium</keyword>
<dbReference type="PANTHER" id="PTHR10027">
    <property type="entry name" value="CALCIUM-ACTIVATED POTASSIUM CHANNEL ALPHA CHAIN"/>
    <property type="match status" value="1"/>
</dbReference>
<evidence type="ECO:0000256" key="6">
    <source>
        <dbReference type="ARBA" id="ARBA00022958"/>
    </source>
</evidence>
<dbReference type="GO" id="GO:0005886">
    <property type="term" value="C:plasma membrane"/>
    <property type="evidence" value="ECO:0007669"/>
    <property type="project" value="TreeGrafter"/>
</dbReference>
<name>A0A210QKE1_MIZYE</name>
<dbReference type="EMBL" id="NEDP02003225">
    <property type="protein sequence ID" value="OWF49166.1"/>
    <property type="molecule type" value="Genomic_DNA"/>
</dbReference>